<comment type="caution">
    <text evidence="1">The sequence shown here is derived from an EMBL/GenBank/DDBJ whole genome shotgun (WGS) entry which is preliminary data.</text>
</comment>
<reference evidence="1 2" key="1">
    <citation type="submission" date="2019-11" db="EMBL/GenBank/DDBJ databases">
        <title>Whole genome sequence of Oryza granulata.</title>
        <authorList>
            <person name="Li W."/>
        </authorList>
    </citation>
    <scope>NUCLEOTIDE SEQUENCE [LARGE SCALE GENOMIC DNA]</scope>
    <source>
        <strain evidence="2">cv. Menghai</strain>
        <tissue evidence="1">Leaf</tissue>
    </source>
</reference>
<dbReference type="Proteomes" id="UP000479710">
    <property type="component" value="Unassembled WGS sequence"/>
</dbReference>
<organism evidence="1 2">
    <name type="scientific">Oryza meyeriana var. granulata</name>
    <dbReference type="NCBI Taxonomy" id="110450"/>
    <lineage>
        <taxon>Eukaryota</taxon>
        <taxon>Viridiplantae</taxon>
        <taxon>Streptophyta</taxon>
        <taxon>Embryophyta</taxon>
        <taxon>Tracheophyta</taxon>
        <taxon>Spermatophyta</taxon>
        <taxon>Magnoliopsida</taxon>
        <taxon>Liliopsida</taxon>
        <taxon>Poales</taxon>
        <taxon>Poaceae</taxon>
        <taxon>BOP clade</taxon>
        <taxon>Oryzoideae</taxon>
        <taxon>Oryzeae</taxon>
        <taxon>Oryzinae</taxon>
        <taxon>Oryza</taxon>
        <taxon>Oryza meyeriana</taxon>
    </lineage>
</organism>
<name>A0A6G1EPJ0_9ORYZ</name>
<evidence type="ECO:0000313" key="2">
    <source>
        <dbReference type="Proteomes" id="UP000479710"/>
    </source>
</evidence>
<keyword evidence="2" id="KW-1185">Reference proteome</keyword>
<dbReference type="AlphaFoldDB" id="A0A6G1EPJ0"/>
<dbReference type="EMBL" id="SPHZ02000003">
    <property type="protein sequence ID" value="KAF0926568.1"/>
    <property type="molecule type" value="Genomic_DNA"/>
</dbReference>
<gene>
    <name evidence="1" type="ORF">E2562_026883</name>
</gene>
<proteinExistence type="predicted"/>
<sequence>MPCLGYKPGPAGGGVLAVTEVRASNDDGRGRNCVGVCGGLEAKRDGKLPSSSSVRLIYLKWWQRRKTWELSIASALHHLVNVELELKAQLSRTLRQVEDDEKVTDPIKCQRR</sequence>
<protein>
    <submittedName>
        <fullName evidence="1">Uncharacterized protein</fullName>
    </submittedName>
</protein>
<evidence type="ECO:0000313" key="1">
    <source>
        <dbReference type="EMBL" id="KAF0926568.1"/>
    </source>
</evidence>
<accession>A0A6G1EPJ0</accession>